<organism evidence="13">
    <name type="scientific">Oscillatoriales cyanobacterium SpSt-418</name>
    <dbReference type="NCBI Taxonomy" id="2282169"/>
    <lineage>
        <taxon>Bacteria</taxon>
        <taxon>Bacillati</taxon>
        <taxon>Cyanobacteriota</taxon>
        <taxon>Cyanophyceae</taxon>
        <taxon>Oscillatoriophycideae</taxon>
        <taxon>Oscillatoriales</taxon>
    </lineage>
</organism>
<feature type="binding site" evidence="10">
    <location>
        <begin position="203"/>
        <end position="206"/>
    </location>
    <ligand>
        <name>ATP</name>
        <dbReference type="ChEBI" id="CHEBI:30616"/>
    </ligand>
</feature>
<dbReference type="EMBL" id="DSRU01000428">
    <property type="protein sequence ID" value="HFN01612.1"/>
    <property type="molecule type" value="Genomic_DNA"/>
</dbReference>
<proteinExistence type="inferred from homology"/>
<accession>A0A7C3KJN5</accession>
<dbReference type="HAMAP" id="MF_01603">
    <property type="entry name" value="HldE"/>
    <property type="match status" value="1"/>
</dbReference>
<dbReference type="Pfam" id="PF00294">
    <property type="entry name" value="PfkB"/>
    <property type="match status" value="1"/>
</dbReference>
<keyword evidence="8 10" id="KW-0119">Carbohydrate metabolism</keyword>
<dbReference type="PANTHER" id="PTHR46969:SF1">
    <property type="entry name" value="BIFUNCTIONAL PROTEIN HLDE"/>
    <property type="match status" value="1"/>
</dbReference>
<feature type="region of interest" description="Cytidylyltransferase" evidence="10">
    <location>
        <begin position="353"/>
        <end position="485"/>
    </location>
</feature>
<dbReference type="EC" id="2.7.1.167" evidence="10"/>
<protein>
    <recommendedName>
        <fullName evidence="10">Bifunctional protein HldE</fullName>
    </recommendedName>
    <domain>
        <recommendedName>
            <fullName evidence="10">D-beta-D-heptose 7-phosphate kinase</fullName>
            <ecNumber evidence="10">2.7.1.167</ecNumber>
        </recommendedName>
        <alternativeName>
            <fullName evidence="10">D-beta-D-heptose 7-phosphotransferase</fullName>
        </alternativeName>
        <alternativeName>
            <fullName evidence="10">D-glycero-beta-D-manno-heptose-7-phosphate kinase</fullName>
        </alternativeName>
    </domain>
    <domain>
        <recommendedName>
            <fullName evidence="10">D-beta-D-heptose 1-phosphate adenylyltransferase</fullName>
            <ecNumber evidence="10">2.7.7.70</ecNumber>
        </recommendedName>
        <alternativeName>
            <fullName evidence="10">D-glycero-beta-D-manno-heptose 1-phosphate adenylyltransferase</fullName>
        </alternativeName>
    </domain>
</protein>
<name>A0A7C3KJN5_9CYAN</name>
<keyword evidence="5 10" id="KW-0418">Kinase</keyword>
<dbReference type="Pfam" id="PF01467">
    <property type="entry name" value="CTP_transf_like"/>
    <property type="match status" value="1"/>
</dbReference>
<feature type="region of interest" description="Ribokinase" evidence="10">
    <location>
        <begin position="1"/>
        <end position="329"/>
    </location>
</feature>
<evidence type="ECO:0000256" key="8">
    <source>
        <dbReference type="ARBA" id="ARBA00023277"/>
    </source>
</evidence>
<evidence type="ECO:0000256" key="9">
    <source>
        <dbReference type="ARBA" id="ARBA00047428"/>
    </source>
</evidence>
<feature type="active site" evidence="10">
    <location>
        <position position="276"/>
    </location>
</feature>
<keyword evidence="4 10" id="KW-0547">Nucleotide-binding</keyword>
<dbReference type="InterPro" id="IPR023030">
    <property type="entry name" value="Bifunc_HldE"/>
</dbReference>
<dbReference type="InterPro" id="IPR029056">
    <property type="entry name" value="Ribokinase-like"/>
</dbReference>
<comment type="function">
    <text evidence="10">Catalyzes the ADP transfer from ATP to D-glycero-beta-D-manno-heptose 1-phosphate, yielding ADP-D-glycero-beta-D-manno-heptose.</text>
</comment>
<comment type="similarity">
    <text evidence="10">In the N-terminal section; belongs to the carbohydrate kinase PfkB family.</text>
</comment>
<dbReference type="GO" id="GO:0005524">
    <property type="term" value="F:ATP binding"/>
    <property type="evidence" value="ECO:0007669"/>
    <property type="project" value="UniProtKB-UniRule"/>
</dbReference>
<dbReference type="NCBIfam" id="TIGR02199">
    <property type="entry name" value="rfaE_dom_II"/>
    <property type="match status" value="1"/>
</dbReference>
<dbReference type="Gene3D" id="3.40.1190.20">
    <property type="match status" value="1"/>
</dbReference>
<dbReference type="InterPro" id="IPR011611">
    <property type="entry name" value="PfkB_dom"/>
</dbReference>
<dbReference type="GO" id="GO:0033785">
    <property type="term" value="F:heptose 7-phosphate kinase activity"/>
    <property type="evidence" value="ECO:0007669"/>
    <property type="project" value="UniProtKB-UniRule"/>
</dbReference>
<keyword evidence="7 10" id="KW-0511">Multifunctional enzyme</keyword>
<sequence>MNSNLSLINTWKSLTILVIGDVILDCYLNGNADRLCREAPVPIVAVEQCQEFPGGAANTAANVANMGAEVLMLSVIGADIAGDRLKYVLKQRGVNPQHLITDTDRSTLAKQRVVADSQLLVRFDQGSTEAISTDTEQQLIQNLTQLFVQCDAIIISDYNYGILTPAVIQTLSELQSKYPRVLVIDSKNLKTYRSLKPTAVKPNYAETTQLLKLPKQSSQRAEQILPYGDHLLSLTGAEMVAVTLDYEGALLFERNQSPCRTTARPAPQNQTSGAGDTYISTLALALAAGAPAHTAALLAAAATAVVVQQPGTTTCRFEQLHQFLNGSDKLLTDASDLAAKIQRHRAMGDRIVFTNGCFDILHPGHATYLAQAKALGSILIVGVNSDESVRRLKGPERPVNPLADRLTILAALESVDYVVPFADSTPHDLIRIICPDIYVKGGDYTREMLPEADLVESLGGVVEILPFVGDRSTTRIIRQICAIYR</sequence>
<gene>
    <name evidence="13" type="primary">rfaE2</name>
    <name evidence="10" type="synonym">hldE</name>
    <name evidence="13" type="ORF">ENR64_28505</name>
</gene>
<dbReference type="GO" id="GO:0033786">
    <property type="term" value="F:heptose-1-phosphate adenylyltransferase activity"/>
    <property type="evidence" value="ECO:0007669"/>
    <property type="project" value="UniProtKB-UniRule"/>
</dbReference>
<comment type="pathway">
    <text evidence="10">Nucleotide-sugar biosynthesis; ADP-L-glycero-beta-D-manno-heptose biosynthesis; ADP-L-glycero-beta-D-manno-heptose from D-glycero-beta-D-manno-heptose 7-phosphate: step 3/4.</text>
</comment>
<dbReference type="NCBIfam" id="TIGR00125">
    <property type="entry name" value="cyt_tran_rel"/>
    <property type="match status" value="1"/>
</dbReference>
<evidence type="ECO:0000256" key="5">
    <source>
        <dbReference type="ARBA" id="ARBA00022777"/>
    </source>
</evidence>
<feature type="domain" description="Cytidyltransferase-like" evidence="12">
    <location>
        <begin position="353"/>
        <end position="460"/>
    </location>
</feature>
<dbReference type="UniPathway" id="UPA00958"/>
<comment type="function">
    <text evidence="10">Catalyzes the phosphorylation of D-glycero-D-manno-heptose 7-phosphate at the C-1 position to selectively form D-glycero-beta-D-manno-heptose-1,7-bisphosphate.</text>
</comment>
<comment type="pathway">
    <text evidence="10">Nucleotide-sugar biosynthesis; ADP-L-glycero-beta-D-manno-heptose biosynthesis; ADP-L-glycero-beta-D-manno-heptose from D-glycero-beta-D-manno-heptose 7-phosphate: step 1/4.</text>
</comment>
<comment type="similarity">
    <text evidence="10">In the C-terminal section; belongs to the cytidylyltransferase family.</text>
</comment>
<evidence type="ECO:0000256" key="4">
    <source>
        <dbReference type="ARBA" id="ARBA00022741"/>
    </source>
</evidence>
<dbReference type="InterPro" id="IPR004821">
    <property type="entry name" value="Cyt_trans-like"/>
</dbReference>
<dbReference type="InterPro" id="IPR011914">
    <property type="entry name" value="RfaE_dom_II"/>
</dbReference>
<keyword evidence="6 10" id="KW-0067">ATP-binding</keyword>
<feature type="domain" description="Carbohydrate kinase PfkB" evidence="11">
    <location>
        <begin position="16"/>
        <end position="315"/>
    </location>
</feature>
<evidence type="ECO:0000313" key="13">
    <source>
        <dbReference type="EMBL" id="HFN01612.1"/>
    </source>
</evidence>
<reference evidence="13" key="1">
    <citation type="journal article" date="2020" name="mSystems">
        <title>Genome- and Community-Level Interaction Insights into Carbon Utilization and Element Cycling Functions of Hydrothermarchaeota in Hydrothermal Sediment.</title>
        <authorList>
            <person name="Zhou Z."/>
            <person name="Liu Y."/>
            <person name="Xu W."/>
            <person name="Pan J."/>
            <person name="Luo Z.H."/>
            <person name="Li M."/>
        </authorList>
    </citation>
    <scope>NUCLEOTIDE SEQUENCE [LARGE SCALE GENOMIC DNA]</scope>
    <source>
        <strain evidence="13">SpSt-418</strain>
    </source>
</reference>
<evidence type="ECO:0000256" key="1">
    <source>
        <dbReference type="ARBA" id="ARBA00004713"/>
    </source>
</evidence>
<comment type="subunit">
    <text evidence="10">Homodimer.</text>
</comment>
<keyword evidence="2 10" id="KW-0808">Transferase</keyword>
<dbReference type="GO" id="GO:0009244">
    <property type="term" value="P:lipopolysaccharide core region biosynthetic process"/>
    <property type="evidence" value="ECO:0007669"/>
    <property type="project" value="UniProtKB-UniPathway"/>
</dbReference>
<comment type="catalytic activity">
    <reaction evidence="10">
        <text>D-glycero-beta-D-manno-heptose 7-phosphate + ATP = D-glycero-beta-D-manno-heptose 1,7-bisphosphate + ADP + H(+)</text>
        <dbReference type="Rhea" id="RHEA:27473"/>
        <dbReference type="ChEBI" id="CHEBI:15378"/>
        <dbReference type="ChEBI" id="CHEBI:30616"/>
        <dbReference type="ChEBI" id="CHEBI:60204"/>
        <dbReference type="ChEBI" id="CHEBI:60208"/>
        <dbReference type="ChEBI" id="CHEBI:456216"/>
        <dbReference type="EC" id="2.7.1.167"/>
    </reaction>
</comment>
<dbReference type="InterPro" id="IPR002173">
    <property type="entry name" value="Carboh/pur_kinase_PfkB_CS"/>
</dbReference>
<dbReference type="PROSITE" id="PS00583">
    <property type="entry name" value="PFKB_KINASES_1"/>
    <property type="match status" value="1"/>
</dbReference>
<comment type="catalytic activity">
    <reaction evidence="9 10">
        <text>D-glycero-beta-D-manno-heptose 1-phosphate + ATP + H(+) = ADP-D-glycero-beta-D-manno-heptose + diphosphate</text>
        <dbReference type="Rhea" id="RHEA:27465"/>
        <dbReference type="ChEBI" id="CHEBI:15378"/>
        <dbReference type="ChEBI" id="CHEBI:30616"/>
        <dbReference type="ChEBI" id="CHEBI:33019"/>
        <dbReference type="ChEBI" id="CHEBI:59967"/>
        <dbReference type="ChEBI" id="CHEBI:61593"/>
        <dbReference type="EC" id="2.7.7.70"/>
    </reaction>
</comment>
<dbReference type="UniPathway" id="UPA00356">
    <property type="reaction ID" value="UER00437"/>
</dbReference>
<evidence type="ECO:0000256" key="3">
    <source>
        <dbReference type="ARBA" id="ARBA00022695"/>
    </source>
</evidence>
<comment type="caution">
    <text evidence="13">The sequence shown here is derived from an EMBL/GenBank/DDBJ whole genome shotgun (WGS) entry which is preliminary data.</text>
</comment>
<evidence type="ECO:0000256" key="10">
    <source>
        <dbReference type="HAMAP-Rule" id="MF_01603"/>
    </source>
</evidence>
<dbReference type="EC" id="2.7.7.70" evidence="10"/>
<evidence type="ECO:0000256" key="6">
    <source>
        <dbReference type="ARBA" id="ARBA00022840"/>
    </source>
</evidence>
<dbReference type="GO" id="GO:0016773">
    <property type="term" value="F:phosphotransferase activity, alcohol group as acceptor"/>
    <property type="evidence" value="ECO:0007669"/>
    <property type="project" value="InterPro"/>
</dbReference>
<dbReference type="SUPFAM" id="SSF53613">
    <property type="entry name" value="Ribokinase-like"/>
    <property type="match status" value="1"/>
</dbReference>
<comment type="pathway">
    <text evidence="1">Bacterial outer membrane biogenesis; LPS core biosynthesis.</text>
</comment>
<dbReference type="SUPFAM" id="SSF52374">
    <property type="entry name" value="Nucleotidylyl transferase"/>
    <property type="match status" value="1"/>
</dbReference>
<dbReference type="PANTHER" id="PTHR46969">
    <property type="entry name" value="BIFUNCTIONAL PROTEIN HLDE"/>
    <property type="match status" value="1"/>
</dbReference>
<keyword evidence="3 10" id="KW-0548">Nucleotidyltransferase</keyword>
<evidence type="ECO:0000256" key="2">
    <source>
        <dbReference type="ARBA" id="ARBA00022679"/>
    </source>
</evidence>
<dbReference type="GO" id="GO:0097171">
    <property type="term" value="P:ADP-L-glycero-beta-D-manno-heptose biosynthetic process"/>
    <property type="evidence" value="ECO:0007669"/>
    <property type="project" value="UniProtKB-UniPathway"/>
</dbReference>
<evidence type="ECO:0000259" key="12">
    <source>
        <dbReference type="Pfam" id="PF01467"/>
    </source>
</evidence>
<dbReference type="GO" id="GO:0005829">
    <property type="term" value="C:cytosol"/>
    <property type="evidence" value="ECO:0007669"/>
    <property type="project" value="TreeGrafter"/>
</dbReference>
<evidence type="ECO:0000259" key="11">
    <source>
        <dbReference type="Pfam" id="PF00294"/>
    </source>
</evidence>
<evidence type="ECO:0000256" key="7">
    <source>
        <dbReference type="ARBA" id="ARBA00023268"/>
    </source>
</evidence>
<dbReference type="AlphaFoldDB" id="A0A7C3KJN5"/>
<dbReference type="Gene3D" id="3.40.50.620">
    <property type="entry name" value="HUPs"/>
    <property type="match status" value="1"/>
</dbReference>
<dbReference type="InterPro" id="IPR014729">
    <property type="entry name" value="Rossmann-like_a/b/a_fold"/>
</dbReference>